<reference key="2">
    <citation type="submission" date="2011-05" db="EMBL/GenBank/DDBJ databases">
        <title>The Genome Sequence of Magnaporthe oryzae 70-15.</title>
        <authorList>
            <consortium name="The Broad Institute Genome Sequencing Platform"/>
            <person name="Ma L.-J."/>
            <person name="Dead R."/>
            <person name="Young S.K."/>
            <person name="Zeng Q."/>
            <person name="Gargeya S."/>
            <person name="Fitzgerald M."/>
            <person name="Haas B."/>
            <person name="Abouelleil A."/>
            <person name="Alvarado L."/>
            <person name="Arachchi H.M."/>
            <person name="Berlin A."/>
            <person name="Brown A."/>
            <person name="Chapman S.B."/>
            <person name="Chen Z."/>
            <person name="Dunbar C."/>
            <person name="Freedman E."/>
            <person name="Gearin G."/>
            <person name="Gellesch M."/>
            <person name="Goldberg J."/>
            <person name="Griggs A."/>
            <person name="Gujja S."/>
            <person name="Heiman D."/>
            <person name="Howarth C."/>
            <person name="Larson L."/>
            <person name="Lui A."/>
            <person name="MacDonald P.J.P."/>
            <person name="Mehta T."/>
            <person name="Montmayeur A."/>
            <person name="Murphy C."/>
            <person name="Neiman D."/>
            <person name="Pearson M."/>
            <person name="Priest M."/>
            <person name="Roberts A."/>
            <person name="Saif S."/>
            <person name="Shea T."/>
            <person name="Shenoy N."/>
            <person name="Sisk P."/>
            <person name="Stolte C."/>
            <person name="Sykes S."/>
            <person name="Yandava C."/>
            <person name="Wortman J."/>
            <person name="Nusbaum C."/>
            <person name="Birren B."/>
        </authorList>
    </citation>
    <scope>NUCLEOTIDE SEQUENCE</scope>
    <source>
        <strain>70-15</strain>
    </source>
</reference>
<dbReference type="GeneID" id="12986358"/>
<reference evidence="2 3" key="1">
    <citation type="journal article" date="2005" name="Nature">
        <title>The genome sequence of the rice blast fungus Magnaporthe grisea.</title>
        <authorList>
            <person name="Dean R.A."/>
            <person name="Talbot N.J."/>
            <person name="Ebbole D.J."/>
            <person name="Farman M.L."/>
            <person name="Mitchell T.K."/>
            <person name="Orbach M.J."/>
            <person name="Thon M."/>
            <person name="Kulkarni R."/>
            <person name="Xu J.R."/>
            <person name="Pan H."/>
            <person name="Read N.D."/>
            <person name="Lee Y.H."/>
            <person name="Carbone I."/>
            <person name="Brown D."/>
            <person name="Oh Y.Y."/>
            <person name="Donofrio N."/>
            <person name="Jeong J.S."/>
            <person name="Soanes D.M."/>
            <person name="Djonovic S."/>
            <person name="Kolomiets E."/>
            <person name="Rehmeyer C."/>
            <person name="Li W."/>
            <person name="Harding M."/>
            <person name="Kim S."/>
            <person name="Lebrun M.H."/>
            <person name="Bohnert H."/>
            <person name="Coughlan S."/>
            <person name="Butler J."/>
            <person name="Calvo S."/>
            <person name="Ma L.J."/>
            <person name="Nicol R."/>
            <person name="Purcell S."/>
            <person name="Nusbaum C."/>
            <person name="Galagan J.E."/>
            <person name="Birren B.W."/>
        </authorList>
    </citation>
    <scope>NUCLEOTIDE SEQUENCE [LARGE SCALE GENOMIC DNA]</scope>
    <source>
        <strain evidence="3">70-15 / ATCC MYA-4617 / FGSC 8958</strain>
    </source>
</reference>
<evidence type="ECO:0000256" key="1">
    <source>
        <dbReference type="SAM" id="MobiDB-lite"/>
    </source>
</evidence>
<protein>
    <submittedName>
        <fullName evidence="2">Uncharacterized protein</fullName>
    </submittedName>
</protein>
<name>G4MN72_PYRO7</name>
<dbReference type="HOGENOM" id="CLU_980300_0_0_1"/>
<sequence length="284" mass="31764">MTVADNWSPRLARPFNLFYYRVFLSGPESPAHAPYPWHLVSLEPTRQRDVRVCHAELLPHMTTYPSHENGSSHVGWLPVDKHCHGEHVTQSVRRAAKSCRSRCNGSEPRKKKKDHIILKEGPSMGPLCHDLKMMHARASVIYNPSTLLACRVRGDQEKVPSCRDSMHARVWFEAHRVLAQDYHVRKVRYNSRARPPGRAARGDPGGDHMTDVICGMRHGLCELASLTGAKGSSTNRRGRGSGSEGMPTPMNESTSQQMGLAFVTCLRRPFGRGYHGRQGLSGTQ</sequence>
<evidence type="ECO:0000313" key="2">
    <source>
        <dbReference type="EMBL" id="EHA57886.1"/>
    </source>
</evidence>
<feature type="region of interest" description="Disordered" evidence="1">
    <location>
        <begin position="227"/>
        <end position="256"/>
    </location>
</feature>
<dbReference type="AlphaFoldDB" id="G4MN72"/>
<gene>
    <name evidence="2" type="ORF">MGG_16423</name>
</gene>
<dbReference type="EMBL" id="CM001231">
    <property type="protein sequence ID" value="EHA57886.1"/>
    <property type="molecule type" value="Genomic_DNA"/>
</dbReference>
<dbReference type="KEGG" id="mgr:MGG_16423"/>
<keyword evidence="3" id="KW-1185">Reference proteome</keyword>
<organism evidence="2 3">
    <name type="scientific">Pyricularia oryzae (strain 70-15 / ATCC MYA-4617 / FGSC 8958)</name>
    <name type="common">Rice blast fungus</name>
    <name type="synonym">Magnaporthe oryzae</name>
    <dbReference type="NCBI Taxonomy" id="242507"/>
    <lineage>
        <taxon>Eukaryota</taxon>
        <taxon>Fungi</taxon>
        <taxon>Dikarya</taxon>
        <taxon>Ascomycota</taxon>
        <taxon>Pezizomycotina</taxon>
        <taxon>Sordariomycetes</taxon>
        <taxon>Sordariomycetidae</taxon>
        <taxon>Magnaporthales</taxon>
        <taxon>Pyriculariaceae</taxon>
        <taxon>Pyricularia</taxon>
    </lineage>
</organism>
<proteinExistence type="predicted"/>
<dbReference type="RefSeq" id="XP_003710498.1">
    <property type="nucleotide sequence ID" value="XM_003710450.1"/>
</dbReference>
<dbReference type="InParanoid" id="G4MN72"/>
<dbReference type="Proteomes" id="UP000009058">
    <property type="component" value="Chromosome 1"/>
</dbReference>
<accession>G4MN72</accession>
<dbReference type="VEuPathDB" id="FungiDB:MGG_16423"/>
<evidence type="ECO:0000313" key="3">
    <source>
        <dbReference type="Proteomes" id="UP000009058"/>
    </source>
</evidence>